<reference evidence="2" key="1">
    <citation type="submission" date="2016-01" db="EMBL/GenBank/DDBJ databases">
        <authorList>
            <person name="Mcilroy J.S."/>
            <person name="Karst M S."/>
            <person name="Albertsen M."/>
        </authorList>
    </citation>
    <scope>NUCLEOTIDE SEQUENCE</scope>
    <source>
        <strain evidence="2">Cfx-K</strain>
    </source>
</reference>
<dbReference type="Proteomes" id="UP000215027">
    <property type="component" value="Chromosome I"/>
</dbReference>
<evidence type="ECO:0000256" key="1">
    <source>
        <dbReference type="SAM" id="MobiDB-lite"/>
    </source>
</evidence>
<dbReference type="EMBL" id="LN890655">
    <property type="protein sequence ID" value="CUS04029.2"/>
    <property type="molecule type" value="Genomic_DNA"/>
</dbReference>
<dbReference type="AlphaFoldDB" id="A0A160T3W6"/>
<feature type="region of interest" description="Disordered" evidence="1">
    <location>
        <begin position="68"/>
        <end position="93"/>
    </location>
</feature>
<dbReference type="NCBIfam" id="TIGR03831">
    <property type="entry name" value="YgiT_finger"/>
    <property type="match status" value="1"/>
</dbReference>
<protein>
    <recommendedName>
        <fullName evidence="4">YgiT-type zinc finger domain protein</fullName>
    </recommendedName>
</protein>
<evidence type="ECO:0008006" key="4">
    <source>
        <dbReference type="Google" id="ProtNLM"/>
    </source>
</evidence>
<name>A0A160T3W6_9CHLR</name>
<keyword evidence="3" id="KW-1185">Reference proteome</keyword>
<dbReference type="InterPro" id="IPR022453">
    <property type="entry name" value="Znf_MqsA-type"/>
</dbReference>
<dbReference type="KEGG" id="pbf:CFX0092_A2151"/>
<evidence type="ECO:0000313" key="2">
    <source>
        <dbReference type="EMBL" id="CUS04029.2"/>
    </source>
</evidence>
<gene>
    <name evidence="2" type="ORF">CFX0092_A2151</name>
</gene>
<sequence>MNVSSIRCEECGIGRCRPVTTPYLMKLGKHMLVMPDSPAYVCDICGNRFFDDEFLNGVHYLLEQAAADSRRRARRRQVARPEPAMPAPARRSR</sequence>
<dbReference type="OrthoDB" id="164658at2"/>
<accession>A0A160T3W6</accession>
<evidence type="ECO:0000313" key="3">
    <source>
        <dbReference type="Proteomes" id="UP000215027"/>
    </source>
</evidence>
<proteinExistence type="predicted"/>
<organism evidence="2 3">
    <name type="scientific">Candidatus Promineifilum breve</name>
    <dbReference type="NCBI Taxonomy" id="1806508"/>
    <lineage>
        <taxon>Bacteria</taxon>
        <taxon>Bacillati</taxon>
        <taxon>Chloroflexota</taxon>
        <taxon>Ardenticatenia</taxon>
        <taxon>Candidatus Promineifilales</taxon>
        <taxon>Candidatus Promineifilaceae</taxon>
        <taxon>Candidatus Promineifilum</taxon>
    </lineage>
</organism>